<dbReference type="PANTHER" id="PTHR30146:SF109">
    <property type="entry name" value="HTH-TYPE TRANSCRIPTIONAL REGULATOR GALS"/>
    <property type="match status" value="1"/>
</dbReference>
<reference evidence="6" key="1">
    <citation type="submission" date="2024-05" db="EMBL/GenBank/DDBJ databases">
        <authorList>
            <person name="Yu L."/>
        </authorList>
    </citation>
    <scope>NUCLEOTIDE SEQUENCE</scope>
    <source>
        <strain evidence="6">G08B096</strain>
    </source>
</reference>
<dbReference type="InterPro" id="IPR046335">
    <property type="entry name" value="LacI/GalR-like_sensor"/>
</dbReference>
<dbReference type="InterPro" id="IPR028082">
    <property type="entry name" value="Peripla_BP_I"/>
</dbReference>
<proteinExistence type="predicted"/>
<dbReference type="SUPFAM" id="SSF53822">
    <property type="entry name" value="Periplasmic binding protein-like I"/>
    <property type="match status" value="1"/>
</dbReference>
<dbReference type="InterPro" id="IPR010982">
    <property type="entry name" value="Lambda_DNA-bd_dom_sf"/>
</dbReference>
<dbReference type="RefSeq" id="WP_350348085.1">
    <property type="nucleotide sequence ID" value="NZ_CP158374.1"/>
</dbReference>
<keyword evidence="1" id="KW-0805">Transcription regulation</keyword>
<dbReference type="PROSITE" id="PS00356">
    <property type="entry name" value="HTH_LACI_1"/>
    <property type="match status" value="1"/>
</dbReference>
<keyword evidence="3" id="KW-0804">Transcription</keyword>
<evidence type="ECO:0000256" key="3">
    <source>
        <dbReference type="ARBA" id="ARBA00023163"/>
    </source>
</evidence>
<sequence length="363" mass="38196">MAVSVRDVAAAASVSVGTVSNVLNRPDKVAPATVERVLAAIEQLGFVRNDAARQLRAGRSRSIGLVVLDVRNPFFTDIARGAEDRAAEDGLTILLGNSDENADREASYLDLFEEQRVHGLLISPLADDLPRLQRLRTRGTPVVLVDREAADRSFSSVAVDDVVGGELAVRHLLETGRRRIAFVGGPAGIRQVADRLAGARRAVEAQPGATLEVVPTESLTVLQGRTAGEAIRDRAPGDRPDAVFAANDLLAMGVLQALVMLGTVRVPDDIALIGYDDIDFAAAAVVPLSSIRQPAALIGYTAVDLLLKEAAAGQAPAGQAPAGQAPAGQAPAETEQDAAALRDQVVFQPELVVRESTAPVTRR</sequence>
<dbReference type="Gene3D" id="1.10.260.40">
    <property type="entry name" value="lambda repressor-like DNA-binding domains"/>
    <property type="match status" value="1"/>
</dbReference>
<feature type="region of interest" description="Disordered" evidence="4">
    <location>
        <begin position="317"/>
        <end position="339"/>
    </location>
</feature>
<keyword evidence="2 6" id="KW-0238">DNA-binding</keyword>
<feature type="compositionally biased region" description="Low complexity" evidence="4">
    <location>
        <begin position="317"/>
        <end position="332"/>
    </location>
</feature>
<dbReference type="GO" id="GO:0000976">
    <property type="term" value="F:transcription cis-regulatory region binding"/>
    <property type="evidence" value="ECO:0007669"/>
    <property type="project" value="TreeGrafter"/>
</dbReference>
<gene>
    <name evidence="6" type="ORF">ABIQ69_15835</name>
</gene>
<dbReference type="CDD" id="cd06293">
    <property type="entry name" value="PBP1_LacI-like"/>
    <property type="match status" value="1"/>
</dbReference>
<dbReference type="SUPFAM" id="SSF47413">
    <property type="entry name" value="lambda repressor-like DNA-binding domains"/>
    <property type="match status" value="1"/>
</dbReference>
<dbReference type="PANTHER" id="PTHR30146">
    <property type="entry name" value="LACI-RELATED TRANSCRIPTIONAL REPRESSOR"/>
    <property type="match status" value="1"/>
</dbReference>
<evidence type="ECO:0000256" key="2">
    <source>
        <dbReference type="ARBA" id="ARBA00023125"/>
    </source>
</evidence>
<dbReference type="CDD" id="cd01392">
    <property type="entry name" value="HTH_LacI"/>
    <property type="match status" value="1"/>
</dbReference>
<dbReference type="AlphaFoldDB" id="A0AAU7W622"/>
<dbReference type="EMBL" id="CP158374">
    <property type="protein sequence ID" value="XBX82064.1"/>
    <property type="molecule type" value="Genomic_DNA"/>
</dbReference>
<evidence type="ECO:0000259" key="5">
    <source>
        <dbReference type="PROSITE" id="PS50932"/>
    </source>
</evidence>
<dbReference type="PROSITE" id="PS50932">
    <property type="entry name" value="HTH_LACI_2"/>
    <property type="match status" value="1"/>
</dbReference>
<dbReference type="GO" id="GO:0003700">
    <property type="term" value="F:DNA-binding transcription factor activity"/>
    <property type="evidence" value="ECO:0007669"/>
    <property type="project" value="TreeGrafter"/>
</dbReference>
<dbReference type="SMART" id="SM00354">
    <property type="entry name" value="HTH_LACI"/>
    <property type="match status" value="1"/>
</dbReference>
<dbReference type="Pfam" id="PF00356">
    <property type="entry name" value="LacI"/>
    <property type="match status" value="1"/>
</dbReference>
<organism evidence="6">
    <name type="scientific">Agromyces sp. G08B096</name>
    <dbReference type="NCBI Taxonomy" id="3156399"/>
    <lineage>
        <taxon>Bacteria</taxon>
        <taxon>Bacillati</taxon>
        <taxon>Actinomycetota</taxon>
        <taxon>Actinomycetes</taxon>
        <taxon>Micrococcales</taxon>
        <taxon>Microbacteriaceae</taxon>
        <taxon>Agromyces</taxon>
    </lineage>
</organism>
<feature type="domain" description="HTH lacI-type" evidence="5">
    <location>
        <begin position="3"/>
        <end position="57"/>
    </location>
</feature>
<name>A0AAU7W622_9MICO</name>
<protein>
    <submittedName>
        <fullName evidence="6">LacI family DNA-binding transcriptional regulator</fullName>
    </submittedName>
</protein>
<evidence type="ECO:0000256" key="1">
    <source>
        <dbReference type="ARBA" id="ARBA00023015"/>
    </source>
</evidence>
<accession>A0AAU7W622</accession>
<evidence type="ECO:0000313" key="6">
    <source>
        <dbReference type="EMBL" id="XBX82064.1"/>
    </source>
</evidence>
<dbReference type="InterPro" id="IPR000843">
    <property type="entry name" value="HTH_LacI"/>
</dbReference>
<evidence type="ECO:0000256" key="4">
    <source>
        <dbReference type="SAM" id="MobiDB-lite"/>
    </source>
</evidence>
<dbReference type="Gene3D" id="3.40.50.2300">
    <property type="match status" value="2"/>
</dbReference>
<dbReference type="Pfam" id="PF13377">
    <property type="entry name" value="Peripla_BP_3"/>
    <property type="match status" value="1"/>
</dbReference>